<evidence type="ECO:0000256" key="3">
    <source>
        <dbReference type="ARBA" id="ARBA00022576"/>
    </source>
</evidence>
<dbReference type="InterPro" id="IPR015422">
    <property type="entry name" value="PyrdxlP-dep_Trfase_small"/>
</dbReference>
<dbReference type="InterPro" id="IPR015424">
    <property type="entry name" value="PyrdxlP-dep_Trfase"/>
</dbReference>
<dbReference type="EMBL" id="BLKI01000034">
    <property type="protein sequence ID" value="GFF81452.1"/>
    <property type="molecule type" value="Genomic_DNA"/>
</dbReference>
<gene>
    <name evidence="7" type="ORF">IFM60648_06026</name>
</gene>
<dbReference type="Gene3D" id="3.90.1150.10">
    <property type="entry name" value="Aspartate Aminotransferase, domain 1"/>
    <property type="match status" value="1"/>
</dbReference>
<dbReference type="Proteomes" id="UP000465220">
    <property type="component" value="Unassembled WGS sequence"/>
</dbReference>
<evidence type="ECO:0000256" key="5">
    <source>
        <dbReference type="ARBA" id="ARBA00022898"/>
    </source>
</evidence>
<dbReference type="PANTHER" id="PTHR43795:SF32">
    <property type="entry name" value="AMINOTRANSFERASE GLII-RELATED"/>
    <property type="match status" value="1"/>
</dbReference>
<dbReference type="PANTHER" id="PTHR43795">
    <property type="entry name" value="BIFUNCTIONAL ASPARTATE AMINOTRANSFERASE AND GLUTAMATE/ASPARTATE-PREPHENATE AMINOTRANSFERASE-RELATED"/>
    <property type="match status" value="1"/>
</dbReference>
<dbReference type="Gene3D" id="3.40.640.10">
    <property type="entry name" value="Type I PLP-dependent aspartate aminotransferase-like (Major domain)"/>
    <property type="match status" value="1"/>
</dbReference>
<accession>A0ABQ1AGI1</accession>
<evidence type="ECO:0000313" key="8">
    <source>
        <dbReference type="Proteomes" id="UP000465220"/>
    </source>
</evidence>
<dbReference type="CDD" id="cd00609">
    <property type="entry name" value="AAT_like"/>
    <property type="match status" value="1"/>
</dbReference>
<keyword evidence="8" id="KW-1185">Reference proteome</keyword>
<dbReference type="Pfam" id="PF00155">
    <property type="entry name" value="Aminotran_1_2"/>
    <property type="match status" value="1"/>
</dbReference>
<dbReference type="InterPro" id="IPR004839">
    <property type="entry name" value="Aminotransferase_I/II_large"/>
</dbReference>
<protein>
    <submittedName>
        <fullName evidence="7">Probable inactive 1-aminocyclopropane-1-carboxylate synthase-like protein 2</fullName>
    </submittedName>
</protein>
<comment type="cofactor">
    <cofactor evidence="1">
        <name>pyridoxal 5'-phosphate</name>
        <dbReference type="ChEBI" id="CHEBI:597326"/>
    </cofactor>
</comment>
<feature type="domain" description="Aminotransferase class I/classII large" evidence="6">
    <location>
        <begin position="51"/>
        <end position="411"/>
    </location>
</feature>
<evidence type="ECO:0000259" key="6">
    <source>
        <dbReference type="Pfam" id="PF00155"/>
    </source>
</evidence>
<dbReference type="InterPro" id="IPR050478">
    <property type="entry name" value="Ethylene_sulfur-biosynth"/>
</dbReference>
<comment type="caution">
    <text evidence="7">The sequence shown here is derived from an EMBL/GenBank/DDBJ whole genome shotgun (WGS) entry which is preliminary data.</text>
</comment>
<keyword evidence="4" id="KW-0808">Transferase</keyword>
<evidence type="ECO:0000256" key="4">
    <source>
        <dbReference type="ARBA" id="ARBA00022679"/>
    </source>
</evidence>
<sequence length="431" mass="47192">MLSGRMKQSLSWLSEHASAEPTHPKGVLEMDMAENWLVRPDVLPILKDAVSNLKQQDLSYSQELGGPPGLLNVSASFFNRFFSPQVAVLPEHIVTSTGCASILETLVFSICDSGDGLLLETPMWDGFAVTSTLRNNVRICPVKYSRRPTNAADLIQHYSEAINNATCPIRGVIVCNPHNPLGQLYPTVWLEALLQFCETHNIHFISDEIYALSSFGAIRCSQDVSNPDVVIGLETKFTSVLAIDLKRLGVDPARVHIAYSISKDLGSSGVRLGYLVTQSNPGLRCALAVLNRFKVSNIASTAVASLFSNLQTLENILDRSKSRLRIAAEMVGNFLSFHHIAFYSPVAGCFMWGRVGGELATKETDAELLEKFAAAGVAVAAGSKFSGGEPGWFRLTFALPRTNLIEGLRRIEIAMEAKRHWIPENNAVVDF</sequence>
<keyword evidence="5" id="KW-0663">Pyridoxal phosphate</keyword>
<evidence type="ECO:0000256" key="1">
    <source>
        <dbReference type="ARBA" id="ARBA00001933"/>
    </source>
</evidence>
<organism evidence="7 8">
    <name type="scientific">Aspergillus lentulus</name>
    <dbReference type="NCBI Taxonomy" id="293939"/>
    <lineage>
        <taxon>Eukaryota</taxon>
        <taxon>Fungi</taxon>
        <taxon>Dikarya</taxon>
        <taxon>Ascomycota</taxon>
        <taxon>Pezizomycotina</taxon>
        <taxon>Eurotiomycetes</taxon>
        <taxon>Eurotiomycetidae</taxon>
        <taxon>Eurotiales</taxon>
        <taxon>Aspergillaceae</taxon>
        <taxon>Aspergillus</taxon>
        <taxon>Aspergillus subgen. Fumigati</taxon>
    </lineage>
</organism>
<dbReference type="PRINTS" id="PR00753">
    <property type="entry name" value="ACCSYNTHASE"/>
</dbReference>
<keyword evidence="3" id="KW-0032">Aminotransferase</keyword>
<proteinExistence type="inferred from homology"/>
<reference evidence="7 8" key="1">
    <citation type="submission" date="2020-01" db="EMBL/GenBank/DDBJ databases">
        <title>Draft genome sequence of Aspergillus lentulus IFM 60648.</title>
        <authorList>
            <person name="Takahashi H."/>
            <person name="Yaguchi T."/>
        </authorList>
    </citation>
    <scope>NUCLEOTIDE SEQUENCE [LARGE SCALE GENOMIC DNA]</scope>
    <source>
        <strain evidence="7 8">IFM 60648</strain>
    </source>
</reference>
<name>A0ABQ1AGI1_ASPLE</name>
<dbReference type="SUPFAM" id="SSF53383">
    <property type="entry name" value="PLP-dependent transferases"/>
    <property type="match status" value="1"/>
</dbReference>
<evidence type="ECO:0000313" key="7">
    <source>
        <dbReference type="EMBL" id="GFF81452.1"/>
    </source>
</evidence>
<evidence type="ECO:0000256" key="2">
    <source>
        <dbReference type="ARBA" id="ARBA00007441"/>
    </source>
</evidence>
<dbReference type="InterPro" id="IPR015421">
    <property type="entry name" value="PyrdxlP-dep_Trfase_major"/>
</dbReference>
<comment type="similarity">
    <text evidence="2">Belongs to the class-I pyridoxal-phosphate-dependent aminotransferase family.</text>
</comment>